<accession>A0A2S5A3Y9</accession>
<dbReference type="OrthoDB" id="648040at2"/>
<gene>
    <name evidence="1" type="ORF">C3K47_08185</name>
</gene>
<name>A0A2S5A3Y9_9SPHI</name>
<keyword evidence="2" id="KW-1185">Reference proteome</keyword>
<dbReference type="RefSeq" id="WP_103788637.1">
    <property type="nucleotide sequence ID" value="NZ_PQVF01000005.1"/>
</dbReference>
<sequence length="231" mass="26001">MKKLSLSIIFFFIVVSNSFAQIEYNRFSVEGFGGVTMAFTDALNDNISHVFGGAFHYNTSPFSYFAFDIQSGQLQGGMEGNLRKFTNKYSSFAVTYNLGLGDLLNVTGNRIRQKVNDIYFGAGVSLIRNNVKEVTPYEYSGDGGTFTEGIKFKGSEFVFPLQIGANIKYRTKTEKTPFAFNLQYQFNLSFSDLLDGYEGAPGNKKNDLYSTIWIGVKYFFGPTAIYYRTPR</sequence>
<organism evidence="1 2">
    <name type="scientific">Solitalea longa</name>
    <dbReference type="NCBI Taxonomy" id="2079460"/>
    <lineage>
        <taxon>Bacteria</taxon>
        <taxon>Pseudomonadati</taxon>
        <taxon>Bacteroidota</taxon>
        <taxon>Sphingobacteriia</taxon>
        <taxon>Sphingobacteriales</taxon>
        <taxon>Sphingobacteriaceae</taxon>
        <taxon>Solitalea</taxon>
    </lineage>
</organism>
<evidence type="ECO:0008006" key="3">
    <source>
        <dbReference type="Google" id="ProtNLM"/>
    </source>
</evidence>
<reference evidence="1 2" key="1">
    <citation type="submission" date="2018-01" db="EMBL/GenBank/DDBJ databases">
        <authorList>
            <person name="Gaut B.S."/>
            <person name="Morton B.R."/>
            <person name="Clegg M.T."/>
            <person name="Duvall M.R."/>
        </authorList>
    </citation>
    <scope>NUCLEOTIDE SEQUENCE [LARGE SCALE GENOMIC DNA]</scope>
    <source>
        <strain evidence="1 2">HR-AV</strain>
    </source>
</reference>
<comment type="caution">
    <text evidence="1">The sequence shown here is derived from an EMBL/GenBank/DDBJ whole genome shotgun (WGS) entry which is preliminary data.</text>
</comment>
<dbReference type="EMBL" id="PQVF01000005">
    <property type="protein sequence ID" value="POY37027.1"/>
    <property type="molecule type" value="Genomic_DNA"/>
</dbReference>
<evidence type="ECO:0000313" key="1">
    <source>
        <dbReference type="EMBL" id="POY37027.1"/>
    </source>
</evidence>
<evidence type="ECO:0000313" key="2">
    <source>
        <dbReference type="Proteomes" id="UP000236893"/>
    </source>
</evidence>
<dbReference type="Proteomes" id="UP000236893">
    <property type="component" value="Unassembled WGS sequence"/>
</dbReference>
<dbReference type="AlphaFoldDB" id="A0A2S5A3Y9"/>
<protein>
    <recommendedName>
        <fullName evidence="3">Outer membrane protein beta-barrel domain-containing protein</fullName>
    </recommendedName>
</protein>
<proteinExistence type="predicted"/>